<dbReference type="PANTHER" id="PTHR21556:SF2">
    <property type="entry name" value="TRESLIN"/>
    <property type="match status" value="1"/>
</dbReference>
<feature type="compositionally biased region" description="Low complexity" evidence="1">
    <location>
        <begin position="1805"/>
        <end position="1818"/>
    </location>
</feature>
<feature type="compositionally biased region" description="Basic and acidic residues" evidence="1">
    <location>
        <begin position="600"/>
        <end position="610"/>
    </location>
</feature>
<dbReference type="GO" id="GO:0007095">
    <property type="term" value="P:mitotic G2 DNA damage checkpoint signaling"/>
    <property type="evidence" value="ECO:0007669"/>
    <property type="project" value="TreeGrafter"/>
</dbReference>
<dbReference type="GO" id="GO:0033314">
    <property type="term" value="P:mitotic DNA replication checkpoint signaling"/>
    <property type="evidence" value="ECO:0007669"/>
    <property type="project" value="InterPro"/>
</dbReference>
<feature type="region of interest" description="Disordered" evidence="1">
    <location>
        <begin position="581"/>
        <end position="610"/>
    </location>
</feature>
<dbReference type="Pfam" id="PF21855">
    <property type="entry name" value="Treslin_STD"/>
    <property type="match status" value="1"/>
</dbReference>
<feature type="region of interest" description="Disordered" evidence="1">
    <location>
        <begin position="1805"/>
        <end position="1824"/>
    </location>
</feature>
<dbReference type="InterPro" id="IPR032746">
    <property type="entry name" value="Treslin_M"/>
</dbReference>
<dbReference type="PANTHER" id="PTHR21556">
    <property type="entry name" value="TRESLIN"/>
    <property type="match status" value="1"/>
</dbReference>
<dbReference type="GO" id="GO:0006260">
    <property type="term" value="P:DNA replication"/>
    <property type="evidence" value="ECO:0007669"/>
    <property type="project" value="InterPro"/>
</dbReference>
<feature type="compositionally biased region" description="Basic and acidic residues" evidence="1">
    <location>
        <begin position="1112"/>
        <end position="1127"/>
    </location>
</feature>
<protein>
    <submittedName>
        <fullName evidence="5">Treslin</fullName>
    </submittedName>
</protein>
<evidence type="ECO:0000259" key="3">
    <source>
        <dbReference type="Pfam" id="PF21854"/>
    </source>
</evidence>
<dbReference type="GO" id="GO:0003682">
    <property type="term" value="F:chromatin binding"/>
    <property type="evidence" value="ECO:0007669"/>
    <property type="project" value="TreeGrafter"/>
</dbReference>
<evidence type="ECO:0000313" key="6">
    <source>
        <dbReference type="Proteomes" id="UP001295444"/>
    </source>
</evidence>
<reference evidence="5" key="1">
    <citation type="submission" date="2022-03" db="EMBL/GenBank/DDBJ databases">
        <authorList>
            <person name="Alioto T."/>
            <person name="Alioto T."/>
            <person name="Gomez Garrido J."/>
        </authorList>
    </citation>
    <scope>NUCLEOTIDE SEQUENCE</scope>
</reference>
<dbReference type="InterPro" id="IPR053919">
    <property type="entry name" value="Treslin_N"/>
</dbReference>
<evidence type="ECO:0000256" key="1">
    <source>
        <dbReference type="SAM" id="MobiDB-lite"/>
    </source>
</evidence>
<evidence type="ECO:0000259" key="2">
    <source>
        <dbReference type="Pfam" id="PF15292"/>
    </source>
</evidence>
<sequence>MAPSHNVVLLVDTADPAAKHRVRLLSLRLLNFLTCRAGLGRVRWSYRFLNSLGGRCRPPRRSDLREVGPRSWGEFEEELEACWERAGQSRACHTPSSRAGLTHTALMDTLSDFQWDRPDISSPTKPLRARRARRGPAGGEAADKAQCGSRDGGGNAVFLLSPCPHTASQLGHFTTGTGGDSAGDTGLQQVMDRLLPRGLQSIITSRRVTLHWLDTMDWAQVWNLSEHSGYLTMVELMQLIGGRVLPSASLLLSSSHQLSFSHFNPTTSLNIPCDSVLNYVICSEADHRLLFPQQNGVVFFIPPGVAADRWECPVTLEPLSISQRHSKSLTIRLKGIVQHWSQNQNSSLTTETWILQNSAEDMSCCHLPELLRTLLSGRLHMAADVFTEEDLCPRTGVLTPISQTSAILNVICSGEKDGLGKFCLPESLNNCEDTSDDLSDIVSSALRNVSPFSDHTSVSDLPVPEWINQELTQKSRWNSSIVEKWYSLSGASGVSCFLMESFRLIHAGACDEDDPLKCDQEITHYLSDYYELKSNEETGIAAQGENPKKRLPRTPVRQKMKTMPRALQMLNAARLIKAQKSQPDNVLAVPNEKNSQAKKRTSDKQDDKAKSLKVTGFKSEDELFALLNEDYEKAISVQEDSLLTCAKNAITTIRSYMKSNLPELVEMDCVSRIRHLLKTSKTIRQLYGNNQKKETKLRECQIQVFLRLEMCAQCPVLQTNTDDLEQTVEEITDMLRIISLTEDPSFLTKFLNENVLVEYITVMPKILAEIYFSLGTQIPEDLALVLPADDEDSIVHEGITPVYSQPSVSRVPSIPQLVTEEDQLEELRTKSARKRSTITRHRSIAESSQVMRQIEIPKKQTNKENLYSNPVVMVEKLKMPDPVKPKKDSEATKAKRTLFENKTPTKKCHKMPRSQSVSAVEDLKHKRSKSSDGIKENYKLLTKKVSETPVRKQISNRLLHKQIKGRRSESTSNISIVEESPEKDIKDIDVRRSPRIKQLAFSQRSSSFYASQPKSRNLERVHSFTQQQLDADHTANRSMSEIKSPKQLLFGEVLKMTSPPAKKFNLDGVERVDSQGRGKTKRNILSKAFEDLREKEKLLRKSPRTPKTPIRISDRLKTPSKSTSERKKAAKNLVKMFSPSKVNEPPPSRSCGKSDILAHVTPKKSISPKNLFVSPLRNKREQAISQREDIPQFPVSKRILRTPTKSSNSTMLQYVSGTPTKSPYKLLESVAPFSTPNRYVFRTPQKPVVGSVSRTPTQKEEVCTHTLHCANECTPEKQILLSPAKRISSQWSKSPHGMSKRIYSNSPSHKHSLENNSIFLCDQTPKTSSQLIKSSCTPKFTRALEPPSKSTNGHPCTKAEENSKALSNVSVHIQQGASDGDIDSCQTSTLSKEFISPTTPSITKNKISSPCLKTTLISNHCSPKCRIEPVVLCEKLDLSTLESTFNSESYLSGSQTEESIDIADAVVVPTETSELKMKVLITRKSSNSGLQNSPSVTPACGINNASTNCTYGLRCTPDRRQREAAARLGETQIPAQFSTPKSHKSLLAPGIPTYEVELEMQASGLPKLRFKRTDSGSTVDMETGNRTESPLVTRKWKGEESPFSEKWCSKHTTKLESSCVSPSFLRSHATPGKCSHQTHICLSYTPNRCTSYTSSSSQIDVGVPWTPSPKFKEKNGSDAINNWPRRKKASALNCVLKGEKNQEYADLHSIEEDVGVLSKQEVSKSSSLEDFELEGVSKLQEKSPVLQWQGTGDSRTFRLNSRKRSLGFLSPTEETPQSKRQCKERNLVSERSQLMDTIEISSPCQRLSSNRSSSQQSSCDDDVFSNSGFTPPNKILKNPLSTSALLTLTQSPMLYQGKTPLSKRKMMHGKVYLYWSCENIALL</sequence>
<accession>A0AAD1VY01</accession>
<gene>
    <name evidence="5" type="ORF">PECUL_23A025317</name>
</gene>
<feature type="region of interest" description="Disordered" evidence="1">
    <location>
        <begin position="1287"/>
        <end position="1308"/>
    </location>
</feature>
<evidence type="ECO:0000313" key="5">
    <source>
        <dbReference type="EMBL" id="CAH2274254.1"/>
    </source>
</evidence>
<feature type="region of interest" description="Disordered" evidence="1">
    <location>
        <begin position="117"/>
        <end position="148"/>
    </location>
</feature>
<dbReference type="EMBL" id="OW240914">
    <property type="protein sequence ID" value="CAH2274254.1"/>
    <property type="molecule type" value="Genomic_DNA"/>
</dbReference>
<organism evidence="5 6">
    <name type="scientific">Pelobates cultripes</name>
    <name type="common">Western spadefoot toad</name>
    <dbReference type="NCBI Taxonomy" id="61616"/>
    <lineage>
        <taxon>Eukaryota</taxon>
        <taxon>Metazoa</taxon>
        <taxon>Chordata</taxon>
        <taxon>Craniata</taxon>
        <taxon>Vertebrata</taxon>
        <taxon>Euteleostomi</taxon>
        <taxon>Amphibia</taxon>
        <taxon>Batrachia</taxon>
        <taxon>Anura</taxon>
        <taxon>Pelobatoidea</taxon>
        <taxon>Pelobatidae</taxon>
        <taxon>Pelobates</taxon>
    </lineage>
</organism>
<feature type="domain" description="Treslin N-terminal" evidence="3">
    <location>
        <begin position="5"/>
        <end position="200"/>
    </location>
</feature>
<feature type="domain" description="Treslin M" evidence="2">
    <location>
        <begin position="271"/>
        <end position="411"/>
    </location>
</feature>
<dbReference type="Pfam" id="PF15292">
    <property type="entry name" value="Treslin_M"/>
    <property type="match status" value="1"/>
</dbReference>
<feature type="region of interest" description="Disordered" evidence="1">
    <location>
        <begin position="1342"/>
        <end position="1361"/>
    </location>
</feature>
<feature type="domain" description="Treslin STD" evidence="4">
    <location>
        <begin position="622"/>
        <end position="774"/>
    </location>
</feature>
<dbReference type="Proteomes" id="UP001295444">
    <property type="component" value="Chromosome 03"/>
</dbReference>
<keyword evidence="6" id="KW-1185">Reference proteome</keyword>
<name>A0AAD1VY01_PELCU</name>
<dbReference type="GO" id="GO:0010212">
    <property type="term" value="P:response to ionizing radiation"/>
    <property type="evidence" value="ECO:0007669"/>
    <property type="project" value="InterPro"/>
</dbReference>
<dbReference type="GO" id="GO:0030174">
    <property type="term" value="P:regulation of DNA-templated DNA replication initiation"/>
    <property type="evidence" value="ECO:0007669"/>
    <property type="project" value="TreeGrafter"/>
</dbReference>
<dbReference type="Pfam" id="PF21854">
    <property type="entry name" value="Treslin_N"/>
    <property type="match status" value="1"/>
</dbReference>
<dbReference type="GO" id="GO:0005634">
    <property type="term" value="C:nucleus"/>
    <property type="evidence" value="ECO:0007669"/>
    <property type="project" value="InterPro"/>
</dbReference>
<proteinExistence type="predicted"/>
<evidence type="ECO:0000259" key="4">
    <source>
        <dbReference type="Pfam" id="PF21855"/>
    </source>
</evidence>
<dbReference type="InterPro" id="IPR026153">
    <property type="entry name" value="Treslin"/>
</dbReference>
<dbReference type="InterPro" id="IPR053920">
    <property type="entry name" value="Treslin_STD"/>
</dbReference>
<feature type="region of interest" description="Disordered" evidence="1">
    <location>
        <begin position="1099"/>
        <end position="1127"/>
    </location>
</feature>